<organism evidence="4">
    <name type="scientific">Schistosoma curassoni</name>
    <dbReference type="NCBI Taxonomy" id="6186"/>
    <lineage>
        <taxon>Eukaryota</taxon>
        <taxon>Metazoa</taxon>
        <taxon>Spiralia</taxon>
        <taxon>Lophotrochozoa</taxon>
        <taxon>Platyhelminthes</taxon>
        <taxon>Trematoda</taxon>
        <taxon>Digenea</taxon>
        <taxon>Strigeidida</taxon>
        <taxon>Schistosomatoidea</taxon>
        <taxon>Schistosomatidae</taxon>
        <taxon>Schistosoma</taxon>
    </lineage>
</organism>
<accession>A0A183JJM6</accession>
<reference evidence="2 3" key="2">
    <citation type="submission" date="2018-11" db="EMBL/GenBank/DDBJ databases">
        <authorList>
            <consortium name="Pathogen Informatics"/>
        </authorList>
    </citation>
    <scope>NUCLEOTIDE SEQUENCE [LARGE SCALE GENOMIC DNA]</scope>
    <source>
        <strain evidence="2">Dakar</strain>
        <strain evidence="3">Dakar, Senegal</strain>
    </source>
</reference>
<dbReference type="AlphaFoldDB" id="A0A183JJM6"/>
<protein>
    <submittedName>
        <fullName evidence="4">Tnp_DNA_bind domain-containing protein</fullName>
    </submittedName>
</protein>
<evidence type="ECO:0000313" key="2">
    <source>
        <dbReference type="EMBL" id="VDO77702.1"/>
    </source>
</evidence>
<name>A0A183JJM6_9TREM</name>
<feature type="region of interest" description="Disordered" evidence="1">
    <location>
        <begin position="1"/>
        <end position="23"/>
    </location>
</feature>
<dbReference type="EMBL" id="UZAK01003019">
    <property type="protein sequence ID" value="VDO77702.1"/>
    <property type="molecule type" value="Genomic_DNA"/>
</dbReference>
<proteinExistence type="predicted"/>
<sequence>MKHDTTKKLEGRYSKPERPVKDKEGKILTEIQEQWNRWAGHFEELLNWPAPLNPPYIKAAHTDIPMDVTLPTTEEIWMATRQIKCGKAARHDNIPTEVLELNTRLTAKRIHILSRKNWDEE</sequence>
<gene>
    <name evidence="2" type="ORF">SCUD_LOCUS2903</name>
</gene>
<evidence type="ECO:0000313" key="3">
    <source>
        <dbReference type="Proteomes" id="UP000279833"/>
    </source>
</evidence>
<reference evidence="4" key="1">
    <citation type="submission" date="2016-06" db="UniProtKB">
        <authorList>
            <consortium name="WormBaseParasite"/>
        </authorList>
    </citation>
    <scope>IDENTIFICATION</scope>
</reference>
<evidence type="ECO:0000256" key="1">
    <source>
        <dbReference type="SAM" id="MobiDB-lite"/>
    </source>
</evidence>
<keyword evidence="3" id="KW-1185">Reference proteome</keyword>
<dbReference type="Proteomes" id="UP000279833">
    <property type="component" value="Unassembled WGS sequence"/>
</dbReference>
<evidence type="ECO:0000313" key="4">
    <source>
        <dbReference type="WBParaSite" id="SCUD_0000290301-mRNA-1"/>
    </source>
</evidence>
<dbReference type="WBParaSite" id="SCUD_0000290301-mRNA-1">
    <property type="protein sequence ID" value="SCUD_0000290301-mRNA-1"/>
    <property type="gene ID" value="SCUD_0000290301"/>
</dbReference>